<dbReference type="Pfam" id="PF11380">
    <property type="entry name" value="Stealth_CR2"/>
    <property type="match status" value="1"/>
</dbReference>
<comment type="similarity">
    <text evidence="1">Belongs to the stealth family.</text>
</comment>
<keyword evidence="3" id="KW-0270">Exopolysaccharide synthesis</keyword>
<evidence type="ECO:0000256" key="2">
    <source>
        <dbReference type="ARBA" id="ARBA00022679"/>
    </source>
</evidence>
<keyword evidence="2" id="KW-0808">Transferase</keyword>
<evidence type="ECO:0000256" key="3">
    <source>
        <dbReference type="ARBA" id="ARBA00023169"/>
    </source>
</evidence>
<sequence length="557" mass="63833">MDRDLITRAAGIAKPLVIGLAGEQRYLKLRRNGLKQLRSFNRRKQAAERSRSEKHGFTITCEVARHGGLLTELVEVMTPSAAAQANFDFTVEVLDANRIEWWLVEDYAGHGYRIGVHAGDSTRVANALERKRLGTPIYVRSGRSGPIALSSVTSLLSDPELTVITVTAPKKVKDTNWAFGFRFGCSIEFWTTSETNSRVVVEAPAENRAAKLMSDQEFALVPTVTAKGRDCVTPTVLTETMVEDIDFPIDAVYTWVDGADPQWVESKRRLEAQLSGSEYHPEANHEARFESKDELKYSLRSLEYFVPWFNKIFIVTAGQVPSWLNVDHPKIVMIDHKDIFDDPAHLPTFNSNSIISRLHHIPELNEHFIYLNDDVMFGKPVRPQDFFLPHGTVKVFPSRNHRPFGAPTAEDGPHFNLTRNIRRLLQDEFGLTVTRAVKHTPYAMLRSVHFEMQEKFRDVYERTWSSRFRHHDDIVADQLFHYYSQIVGKSVATSITYRYINIRDDNYRWVLREILRQRNRSTLCLNDAPVEDVNPLSDEEVMDFLNAYFPVESGFEA</sequence>
<evidence type="ECO:0000256" key="1">
    <source>
        <dbReference type="ARBA" id="ARBA00007583"/>
    </source>
</evidence>
<dbReference type="InterPro" id="IPR047141">
    <property type="entry name" value="Stealth"/>
</dbReference>
<evidence type="ECO:0000259" key="4">
    <source>
        <dbReference type="Pfam" id="PF11380"/>
    </source>
</evidence>
<dbReference type="Pfam" id="PF17101">
    <property type="entry name" value="Stealth_CR1"/>
    <property type="match status" value="1"/>
</dbReference>
<reference evidence="8 9" key="1">
    <citation type="submission" date="2017-03" db="EMBL/GenBank/DDBJ databases">
        <authorList>
            <person name="Afonso C.L."/>
            <person name="Miller P.J."/>
            <person name="Scott M.A."/>
            <person name="Spackman E."/>
            <person name="Goraichik I."/>
            <person name="Dimitrov K.M."/>
            <person name="Suarez D.L."/>
            <person name="Swayne D.E."/>
        </authorList>
    </citation>
    <scope>NUCLEOTIDE SEQUENCE [LARGE SCALE GENOMIC DNA]</scope>
    <source>
        <strain evidence="8 9">Mu101</strain>
    </source>
</reference>
<accession>A0A2H1IHY5</accession>
<name>A0A2H1IHY5_BRELN</name>
<dbReference type="InterPro" id="IPR031357">
    <property type="entry name" value="Stealth_CR3"/>
</dbReference>
<dbReference type="AlphaFoldDB" id="A0A2H1IHY5"/>
<feature type="domain" description="Stealth protein CR2 conserved region 2" evidence="4">
    <location>
        <begin position="288"/>
        <end position="392"/>
    </location>
</feature>
<dbReference type="GO" id="GO:0000271">
    <property type="term" value="P:polysaccharide biosynthetic process"/>
    <property type="evidence" value="ECO:0007669"/>
    <property type="project" value="UniProtKB-KW"/>
</dbReference>
<dbReference type="EMBL" id="FXZA01000003">
    <property type="protein sequence ID" value="SMX74761.1"/>
    <property type="molecule type" value="Genomic_DNA"/>
</dbReference>
<dbReference type="Pfam" id="PF17102">
    <property type="entry name" value="Stealth_CR3"/>
    <property type="match status" value="1"/>
</dbReference>
<dbReference type="InterPro" id="IPR021520">
    <property type="entry name" value="Stealth_CR2"/>
</dbReference>
<evidence type="ECO:0000259" key="5">
    <source>
        <dbReference type="Pfam" id="PF17101"/>
    </source>
</evidence>
<evidence type="ECO:0000313" key="8">
    <source>
        <dbReference type="EMBL" id="SMX74761.1"/>
    </source>
</evidence>
<dbReference type="Proteomes" id="UP000234498">
    <property type="component" value="Unassembled WGS sequence"/>
</dbReference>
<dbReference type="InterPro" id="IPR031356">
    <property type="entry name" value="Stealth_CR4"/>
</dbReference>
<dbReference type="PANTHER" id="PTHR24045">
    <property type="match status" value="1"/>
</dbReference>
<dbReference type="GO" id="GO:0016772">
    <property type="term" value="F:transferase activity, transferring phosphorus-containing groups"/>
    <property type="evidence" value="ECO:0007669"/>
    <property type="project" value="InterPro"/>
</dbReference>
<dbReference type="Pfam" id="PF17103">
    <property type="entry name" value="Stealth_CR4"/>
    <property type="match status" value="1"/>
</dbReference>
<evidence type="ECO:0000259" key="7">
    <source>
        <dbReference type="Pfam" id="PF17103"/>
    </source>
</evidence>
<gene>
    <name evidence="8" type="ORF">BLIN101_01226</name>
</gene>
<dbReference type="PANTHER" id="PTHR24045:SF0">
    <property type="entry name" value="N-ACETYLGLUCOSAMINE-1-PHOSPHOTRANSFERASE SUBUNITS ALPHA_BETA"/>
    <property type="match status" value="1"/>
</dbReference>
<dbReference type="InterPro" id="IPR031358">
    <property type="entry name" value="Stealth_CR1"/>
</dbReference>
<dbReference type="RefSeq" id="WP_257944026.1">
    <property type="nucleotide sequence ID" value="NZ_FXZA01000003.1"/>
</dbReference>
<protein>
    <submittedName>
        <fullName evidence="8">Stealth protein CR3, conserved region 3</fullName>
    </submittedName>
</protein>
<feature type="domain" description="Stealth protein CR4 conserved region 4" evidence="7">
    <location>
        <begin position="513"/>
        <end position="556"/>
    </location>
</feature>
<feature type="domain" description="Stealth protein CR1 conserved region 1" evidence="5">
    <location>
        <begin position="247"/>
        <end position="274"/>
    </location>
</feature>
<organism evidence="8 9">
    <name type="scientific">Brevibacterium linens</name>
    <dbReference type="NCBI Taxonomy" id="1703"/>
    <lineage>
        <taxon>Bacteria</taxon>
        <taxon>Bacillati</taxon>
        <taxon>Actinomycetota</taxon>
        <taxon>Actinomycetes</taxon>
        <taxon>Micrococcales</taxon>
        <taxon>Brevibacteriaceae</taxon>
        <taxon>Brevibacterium</taxon>
    </lineage>
</organism>
<evidence type="ECO:0000259" key="6">
    <source>
        <dbReference type="Pfam" id="PF17102"/>
    </source>
</evidence>
<proteinExistence type="inferred from homology"/>
<feature type="domain" description="Stealth protein CR3 conserved region 3" evidence="6">
    <location>
        <begin position="438"/>
        <end position="483"/>
    </location>
</feature>
<evidence type="ECO:0000313" key="9">
    <source>
        <dbReference type="Proteomes" id="UP000234498"/>
    </source>
</evidence>